<feature type="transmembrane region" description="Helical" evidence="1">
    <location>
        <begin position="21"/>
        <end position="42"/>
    </location>
</feature>
<sequence length="96" mass="10444">MIMNNLNIRKNKHYEKQLSGLVVGGIGIWTVIAKHSYISLMATSTYPILAYALIVAGALAVIGSWLGCGGVSSENRCVLLILKLHSIEMIDQDELT</sequence>
<dbReference type="Proteomes" id="UP000826195">
    <property type="component" value="Unassembled WGS sequence"/>
</dbReference>
<keyword evidence="1" id="KW-1133">Transmembrane helix</keyword>
<proteinExistence type="predicted"/>
<accession>A0AAV7HW86</accession>
<keyword evidence="1" id="KW-0472">Membrane</keyword>
<reference evidence="2 3" key="1">
    <citation type="journal article" date="2021" name="J. Hered.">
        <title>A chromosome-level genome assembly of the parasitoid wasp, Cotesia glomerata (Hymenoptera: Braconidae).</title>
        <authorList>
            <person name="Pinto B.J."/>
            <person name="Weis J.J."/>
            <person name="Gamble T."/>
            <person name="Ode P.J."/>
            <person name="Paul R."/>
            <person name="Zaspel J.M."/>
        </authorList>
    </citation>
    <scope>NUCLEOTIDE SEQUENCE [LARGE SCALE GENOMIC DNA]</scope>
    <source>
        <strain evidence="2">CgM1</strain>
    </source>
</reference>
<dbReference type="AlphaFoldDB" id="A0AAV7HW86"/>
<gene>
    <name evidence="2" type="ORF">KQX54_007715</name>
</gene>
<evidence type="ECO:0000256" key="1">
    <source>
        <dbReference type="SAM" id="Phobius"/>
    </source>
</evidence>
<comment type="caution">
    <text evidence="2">The sequence shown here is derived from an EMBL/GenBank/DDBJ whole genome shotgun (WGS) entry which is preliminary data.</text>
</comment>
<feature type="transmembrane region" description="Helical" evidence="1">
    <location>
        <begin position="48"/>
        <end position="66"/>
    </location>
</feature>
<dbReference type="EMBL" id="JAHXZJ010001864">
    <property type="protein sequence ID" value="KAH0549288.1"/>
    <property type="molecule type" value="Genomic_DNA"/>
</dbReference>
<protein>
    <submittedName>
        <fullName evidence="2">Uncharacterized protein</fullName>
    </submittedName>
</protein>
<keyword evidence="3" id="KW-1185">Reference proteome</keyword>
<name>A0AAV7HW86_COTGL</name>
<evidence type="ECO:0000313" key="3">
    <source>
        <dbReference type="Proteomes" id="UP000826195"/>
    </source>
</evidence>
<evidence type="ECO:0000313" key="2">
    <source>
        <dbReference type="EMBL" id="KAH0549288.1"/>
    </source>
</evidence>
<keyword evidence="1" id="KW-0812">Transmembrane</keyword>
<organism evidence="2 3">
    <name type="scientific">Cotesia glomerata</name>
    <name type="common">Lepidopteran parasitic wasp</name>
    <name type="synonym">Apanteles glomeratus</name>
    <dbReference type="NCBI Taxonomy" id="32391"/>
    <lineage>
        <taxon>Eukaryota</taxon>
        <taxon>Metazoa</taxon>
        <taxon>Ecdysozoa</taxon>
        <taxon>Arthropoda</taxon>
        <taxon>Hexapoda</taxon>
        <taxon>Insecta</taxon>
        <taxon>Pterygota</taxon>
        <taxon>Neoptera</taxon>
        <taxon>Endopterygota</taxon>
        <taxon>Hymenoptera</taxon>
        <taxon>Apocrita</taxon>
        <taxon>Ichneumonoidea</taxon>
        <taxon>Braconidae</taxon>
        <taxon>Microgastrinae</taxon>
        <taxon>Cotesia</taxon>
    </lineage>
</organism>